<dbReference type="PANTHER" id="PTHR28605:SF1">
    <property type="entry name" value="CHROMOSOME TRANSMISSION FIDELITY FACTOR 8"/>
    <property type="match status" value="1"/>
</dbReference>
<dbReference type="Proteomes" id="UP001558632">
    <property type="component" value="Unassembled WGS sequence"/>
</dbReference>
<keyword evidence="3" id="KW-0238">DNA-binding</keyword>
<protein>
    <submittedName>
        <fullName evidence="7">Chromosome transmission fidelity protein</fullName>
    </submittedName>
</protein>
<dbReference type="EMBL" id="JBEUSY010000468">
    <property type="protein sequence ID" value="KAL1230632.1"/>
    <property type="molecule type" value="Genomic_DNA"/>
</dbReference>
<dbReference type="PANTHER" id="PTHR28605">
    <property type="entry name" value="CTF8, CHROMOSOME TRANSMISSION FIDELITY FACTOR 8 HOMOLOG (S. CEREVISIAE)"/>
    <property type="match status" value="1"/>
</dbReference>
<reference evidence="7 8" key="1">
    <citation type="submission" date="2024-07" db="EMBL/GenBank/DDBJ databases">
        <title>Enhanced genomic and transcriptomic resources for Trichinella pseudospiralis and T. spiralis underpin the discovery of pronounced molecular differences between stages and species.</title>
        <authorList>
            <person name="Pasi K.K."/>
            <person name="La Rosa G."/>
            <person name="Gomez-Morales M.A."/>
            <person name="Tosini F."/>
            <person name="Sumanam S."/>
            <person name="Young N.D."/>
            <person name="Chang B.C."/>
            <person name="Robin G.B."/>
        </authorList>
    </citation>
    <scope>NUCLEOTIDE SEQUENCE [LARGE SCALE GENOMIC DNA]</scope>
    <source>
        <strain evidence="7">ISS534</strain>
    </source>
</reference>
<accession>A0ABR3K951</accession>
<evidence type="ECO:0000313" key="7">
    <source>
        <dbReference type="EMBL" id="KAL1230632.1"/>
    </source>
</evidence>
<keyword evidence="2" id="KW-0235">DNA replication</keyword>
<evidence type="ECO:0000256" key="4">
    <source>
        <dbReference type="ARBA" id="ARBA00023242"/>
    </source>
</evidence>
<sequence length="116" mass="12887">MAMQIVISANQIGDIPELFIIELQGDLELSNSKSLSGTLISAFSCNKQGDAFMIVGRHILRGKVEQLQRPIALVKQCSGDVSTSTHQDVNFEISGIIYKKIRFNLRPKSIIFSHLK</sequence>
<dbReference type="InterPro" id="IPR018607">
    <property type="entry name" value="Ctf8"/>
</dbReference>
<evidence type="ECO:0000256" key="1">
    <source>
        <dbReference type="ARBA" id="ARBA00004123"/>
    </source>
</evidence>
<keyword evidence="5" id="KW-0131">Cell cycle</keyword>
<keyword evidence="8" id="KW-1185">Reference proteome</keyword>
<comment type="similarity">
    <text evidence="6">Belongs to the CTF8 family.</text>
</comment>
<proteinExistence type="inferred from homology"/>
<gene>
    <name evidence="7" type="ORF">TSPI_05431</name>
</gene>
<evidence type="ECO:0000256" key="3">
    <source>
        <dbReference type="ARBA" id="ARBA00023125"/>
    </source>
</evidence>
<name>A0ABR3K951_TRISP</name>
<evidence type="ECO:0000256" key="6">
    <source>
        <dbReference type="ARBA" id="ARBA00038447"/>
    </source>
</evidence>
<evidence type="ECO:0000313" key="8">
    <source>
        <dbReference type="Proteomes" id="UP001558632"/>
    </source>
</evidence>
<keyword evidence="4" id="KW-0539">Nucleus</keyword>
<dbReference type="Pfam" id="PF09696">
    <property type="entry name" value="Ctf8"/>
    <property type="match status" value="1"/>
</dbReference>
<comment type="subcellular location">
    <subcellularLocation>
        <location evidence="1">Nucleus</location>
    </subcellularLocation>
</comment>
<organism evidence="7 8">
    <name type="scientific">Trichinella spiralis</name>
    <name type="common">Trichina worm</name>
    <dbReference type="NCBI Taxonomy" id="6334"/>
    <lineage>
        <taxon>Eukaryota</taxon>
        <taxon>Metazoa</taxon>
        <taxon>Ecdysozoa</taxon>
        <taxon>Nematoda</taxon>
        <taxon>Enoplea</taxon>
        <taxon>Dorylaimia</taxon>
        <taxon>Trichinellida</taxon>
        <taxon>Trichinellidae</taxon>
        <taxon>Trichinella</taxon>
    </lineage>
</organism>
<evidence type="ECO:0000256" key="2">
    <source>
        <dbReference type="ARBA" id="ARBA00022705"/>
    </source>
</evidence>
<comment type="caution">
    <text evidence="7">The sequence shown here is derived from an EMBL/GenBank/DDBJ whole genome shotgun (WGS) entry which is preliminary data.</text>
</comment>
<evidence type="ECO:0000256" key="5">
    <source>
        <dbReference type="ARBA" id="ARBA00023306"/>
    </source>
</evidence>